<proteinExistence type="predicted"/>
<gene>
    <name evidence="1" type="ORF">Gferi_23285</name>
</gene>
<accession>A0A1D8GMS5</accession>
<keyword evidence="2" id="KW-1185">Reference proteome</keyword>
<organism evidence="1 2">
    <name type="scientific">Geosporobacter ferrireducens</name>
    <dbReference type="NCBI Taxonomy" id="1424294"/>
    <lineage>
        <taxon>Bacteria</taxon>
        <taxon>Bacillati</taxon>
        <taxon>Bacillota</taxon>
        <taxon>Clostridia</taxon>
        <taxon>Peptostreptococcales</taxon>
        <taxon>Thermotaleaceae</taxon>
        <taxon>Geosporobacter</taxon>
    </lineage>
</organism>
<dbReference type="Pfam" id="PF11007">
    <property type="entry name" value="CotJA"/>
    <property type="match status" value="1"/>
</dbReference>
<dbReference type="AlphaFoldDB" id="A0A1D8GMS5"/>
<evidence type="ECO:0000313" key="2">
    <source>
        <dbReference type="Proteomes" id="UP000095743"/>
    </source>
</evidence>
<dbReference type="STRING" id="1424294.Gferi_23285"/>
<dbReference type="RefSeq" id="WP_069980523.1">
    <property type="nucleotide sequence ID" value="NZ_CP017269.1"/>
</dbReference>
<reference evidence="1 2" key="1">
    <citation type="submission" date="2016-09" db="EMBL/GenBank/DDBJ databases">
        <title>Genomic analysis reveals versatility of anaerobic energy metabolism of Geosporobacter ferrireducens IRF9 of phylum Firmicutes.</title>
        <authorList>
            <person name="Kim S.-J."/>
        </authorList>
    </citation>
    <scope>NUCLEOTIDE SEQUENCE [LARGE SCALE GENOMIC DNA]</scope>
    <source>
        <strain evidence="1 2">IRF9</strain>
    </source>
</reference>
<sequence>MKHYDPMCEDEALNEYIGQLRVILARAYVPYQCYFIKYPLPEALEVGTLFPELVKPWPPFYYDPVAGS</sequence>
<dbReference type="Proteomes" id="UP000095743">
    <property type="component" value="Chromosome"/>
</dbReference>
<protein>
    <recommendedName>
        <fullName evidence="3">Spore coat protein CotJA</fullName>
    </recommendedName>
</protein>
<evidence type="ECO:0008006" key="3">
    <source>
        <dbReference type="Google" id="ProtNLM"/>
    </source>
</evidence>
<dbReference type="EMBL" id="CP017269">
    <property type="protein sequence ID" value="AOT72208.1"/>
    <property type="molecule type" value="Genomic_DNA"/>
</dbReference>
<dbReference type="KEGG" id="gfe:Gferi_23285"/>
<evidence type="ECO:0000313" key="1">
    <source>
        <dbReference type="EMBL" id="AOT72208.1"/>
    </source>
</evidence>
<name>A0A1D8GMS5_9FIRM</name>
<dbReference type="InterPro" id="IPR020256">
    <property type="entry name" value="Spore_coat_CotJA"/>
</dbReference>